<feature type="domain" description="EamA" evidence="6">
    <location>
        <begin position="19"/>
        <end position="147"/>
    </location>
</feature>
<dbReference type="InterPro" id="IPR050638">
    <property type="entry name" value="AA-Vitamin_Transporters"/>
</dbReference>
<dbReference type="PANTHER" id="PTHR32322:SF9">
    <property type="entry name" value="AMINO-ACID METABOLITE EFFLUX PUMP-RELATED"/>
    <property type="match status" value="1"/>
</dbReference>
<feature type="transmembrane region" description="Helical" evidence="5">
    <location>
        <begin position="101"/>
        <end position="121"/>
    </location>
</feature>
<organism evidence="7">
    <name type="scientific">freshwater metagenome</name>
    <dbReference type="NCBI Taxonomy" id="449393"/>
    <lineage>
        <taxon>unclassified sequences</taxon>
        <taxon>metagenomes</taxon>
        <taxon>ecological metagenomes</taxon>
    </lineage>
</organism>
<feature type="transmembrane region" description="Helical" evidence="5">
    <location>
        <begin position="159"/>
        <end position="178"/>
    </location>
</feature>
<evidence type="ECO:0000256" key="2">
    <source>
        <dbReference type="ARBA" id="ARBA00022692"/>
    </source>
</evidence>
<gene>
    <name evidence="7" type="ORF">UFOPK3217_00662</name>
</gene>
<dbReference type="InterPro" id="IPR037185">
    <property type="entry name" value="EmrE-like"/>
</dbReference>
<feature type="transmembrane region" description="Helical" evidence="5">
    <location>
        <begin position="190"/>
        <end position="210"/>
    </location>
</feature>
<dbReference type="InterPro" id="IPR000620">
    <property type="entry name" value="EamA_dom"/>
</dbReference>
<evidence type="ECO:0000256" key="1">
    <source>
        <dbReference type="ARBA" id="ARBA00004141"/>
    </source>
</evidence>
<accession>A0A6J7A8Y8</accession>
<feature type="transmembrane region" description="Helical" evidence="5">
    <location>
        <begin position="12"/>
        <end position="32"/>
    </location>
</feature>
<proteinExistence type="predicted"/>
<keyword evidence="4 5" id="KW-0472">Membrane</keyword>
<name>A0A6J7A8Y8_9ZZZZ</name>
<feature type="transmembrane region" description="Helical" evidence="5">
    <location>
        <begin position="133"/>
        <end position="153"/>
    </location>
</feature>
<dbReference type="PANTHER" id="PTHR32322">
    <property type="entry name" value="INNER MEMBRANE TRANSPORTER"/>
    <property type="match status" value="1"/>
</dbReference>
<comment type="subcellular location">
    <subcellularLocation>
        <location evidence="1">Membrane</location>
        <topology evidence="1">Multi-pass membrane protein</topology>
    </subcellularLocation>
</comment>
<dbReference type="Pfam" id="PF00892">
    <property type="entry name" value="EamA"/>
    <property type="match status" value="2"/>
</dbReference>
<feature type="transmembrane region" description="Helical" evidence="5">
    <location>
        <begin position="278"/>
        <end position="294"/>
    </location>
</feature>
<feature type="domain" description="EamA" evidence="6">
    <location>
        <begin position="159"/>
        <end position="293"/>
    </location>
</feature>
<evidence type="ECO:0000256" key="4">
    <source>
        <dbReference type="ARBA" id="ARBA00023136"/>
    </source>
</evidence>
<evidence type="ECO:0000259" key="6">
    <source>
        <dbReference type="Pfam" id="PF00892"/>
    </source>
</evidence>
<evidence type="ECO:0000313" key="7">
    <source>
        <dbReference type="EMBL" id="CAB4828930.1"/>
    </source>
</evidence>
<keyword evidence="2 5" id="KW-0812">Transmembrane</keyword>
<dbReference type="AlphaFoldDB" id="A0A6J7A8Y8"/>
<feature type="transmembrane region" description="Helical" evidence="5">
    <location>
        <begin position="222"/>
        <end position="240"/>
    </location>
</feature>
<feature type="transmembrane region" description="Helical" evidence="5">
    <location>
        <begin position="73"/>
        <end position="95"/>
    </location>
</feature>
<sequence>MPSHLASPRKSSSWITPYIALGFVWGCSFIFIKLGLEFLTPFGVAFGRCALGALTLVLYAKIQGAAMISDKKLLLHLWVVAMLLNVIPGVLFALAETEVTSVLAGIINAVTPLMTLLAILVVNREEKPKTFQFIGLIIGFAGVLIVLGAWQGLGDNPLWAILVLLAAVSCYGISFPYTRKYVIPYKAKPESIVATQLTLAAATLLPFYLFDGIAQDEYRLTPVLGMIALGVFGSGFAYIWNFKVMELAGSAIASSVTYLTPLVAVVVGVIFLNEDVTWYEPVGALVVLLGAAIAQERIRFSRSSNRP</sequence>
<evidence type="ECO:0000256" key="5">
    <source>
        <dbReference type="SAM" id="Phobius"/>
    </source>
</evidence>
<dbReference type="SUPFAM" id="SSF103481">
    <property type="entry name" value="Multidrug resistance efflux transporter EmrE"/>
    <property type="match status" value="2"/>
</dbReference>
<reference evidence="7" key="1">
    <citation type="submission" date="2020-05" db="EMBL/GenBank/DDBJ databases">
        <authorList>
            <person name="Chiriac C."/>
            <person name="Salcher M."/>
            <person name="Ghai R."/>
            <person name="Kavagutti S V."/>
        </authorList>
    </citation>
    <scope>NUCLEOTIDE SEQUENCE</scope>
</reference>
<feature type="transmembrane region" description="Helical" evidence="5">
    <location>
        <begin position="38"/>
        <end position="61"/>
    </location>
</feature>
<dbReference type="GO" id="GO:0016020">
    <property type="term" value="C:membrane"/>
    <property type="evidence" value="ECO:0007669"/>
    <property type="project" value="UniProtKB-SubCell"/>
</dbReference>
<keyword evidence="3 5" id="KW-1133">Transmembrane helix</keyword>
<protein>
    <submittedName>
        <fullName evidence="7">Unannotated protein</fullName>
    </submittedName>
</protein>
<evidence type="ECO:0000256" key="3">
    <source>
        <dbReference type="ARBA" id="ARBA00022989"/>
    </source>
</evidence>
<dbReference type="EMBL" id="CAFABJ010000085">
    <property type="protein sequence ID" value="CAB4828930.1"/>
    <property type="molecule type" value="Genomic_DNA"/>
</dbReference>
<feature type="transmembrane region" description="Helical" evidence="5">
    <location>
        <begin position="252"/>
        <end position="272"/>
    </location>
</feature>